<protein>
    <recommendedName>
        <fullName evidence="5">Chromo domain-containing protein</fullName>
    </recommendedName>
</protein>
<dbReference type="KEGG" id="trr:M419DRAFT_132771"/>
<accession>A0A024S3J5</accession>
<dbReference type="AlphaFoldDB" id="A0A024S3J5"/>
<dbReference type="Gene3D" id="2.40.50.40">
    <property type="match status" value="1"/>
</dbReference>
<dbReference type="Proteomes" id="UP000024376">
    <property type="component" value="Unassembled WGS sequence"/>
</dbReference>
<dbReference type="EMBL" id="KI911158">
    <property type="protein sequence ID" value="ETR99045.1"/>
    <property type="molecule type" value="Genomic_DNA"/>
</dbReference>
<feature type="compositionally biased region" description="Polar residues" evidence="2">
    <location>
        <begin position="385"/>
        <end position="397"/>
    </location>
</feature>
<dbReference type="HOGENOM" id="CLU_002208_0_0_1"/>
<proteinExistence type="predicted"/>
<sequence>MASGPADEAAAGFGDDISVTSTDDENDPEMNVDRVLAERHVHGESHLLLLWENLHLGDALWEPRENLPETLVAEWEQAKANQRAGLEPRFVVQDWKDAVIQQYDERCVRHNRRNAARARRGLAETLISPTRQDLLEVLSQWADDEEDDGQRPEQALPEDPSHNESPSPTMQPAGGISGPSAPMAPSVVTISPRRSLAETLFGKPDENPPENPRLDPPTKLKSALKSAETTSRGSVRFLIPPSEASDEVPRRPSLSQRTPAAKAAAHTNVFTGGRTRKGRHTLSEVAADPSTNPRFLNSHLRRTIELQRRDREGTRAPTQRPVGLISLDPYNPQAPSGEQVSAHDATVGDQANPKRRSPTKGVAHWEDEPMELDPSESLFVPEHTPSPSSDVPNPFNNSHDKEEQPYRSRSISKAVQLGSDGLSVITLSFEGLPDEADASWAKQFCSTEPLVLTHTCTRHDFDCQTAPIGQLKIIPLCQGAVFSCTENESVTSLASNLRLGSTGLLSVCEGYCVYIFCAGEFGGQPTQTASDASLRYLLFEPVHSDSLGPLMLSPAPQLRLSNLAKGGDSSASCSKPLSRVFGLKYEQLLPPLAKNAERHNFFIAFPPRAKQEALLLSWWLRDNNGKCDIRTAYTQGHWDSFLKLSHGAVIIHEDALWSIRSFPRLHNLLHGPRTNYTFWMFSRSLTPIRALGSGESPPSPLGDIRLHRVFDPGAAFLVTPSFFISEPENAYTFMKWFWSRFVKSVDPSRPRKLVLCAKVDEWMNDLSVEKILMTHRRPIAIPEEERVAKGISDLAIHCRWKTFRMLQQLVVDAPSEVAGRIIFAPESIDGNDEQSLVNWFGWWSTLHIHQYRRFTVVGSGQQTEQRLSRIVQTPNYKRHLTNDPDWQPPVLTRQPEASIPCPAPRQSREDEALALKSHLNGIFVAAKRDWSPVRVYFHPVGFSSTAVSFRLGDRGDIYQPYDKWLKFFWDTLEFKGTKKSPHNSVAGLFHTFDEDQASTLTIHNVQCSPWAAVLRPANPHIRPWRHSELFIWDIRYSESISKGKEFCSSDLLETQRRLIKFVEDGAWDTLPLKNVWVGAFGTNLAGVSAMDATLNWIANVPGKVRDWIPAPSKELPKRGWTPVFPERPPEDRPPADDGTAPPKAIFHPPRRGVGQAGSSKCWNRLYHEAQQNDPRFEGKEFAFTFRPTMEWYSEQCKEGRGFEHVAVVPWQEVFRTWKIESASQRGG</sequence>
<dbReference type="OrthoDB" id="436852at2759"/>
<feature type="region of interest" description="Disordered" evidence="2">
    <location>
        <begin position="1"/>
        <end position="28"/>
    </location>
</feature>
<organism evidence="3 4">
    <name type="scientific">Hypocrea jecorina (strain ATCC 56765 / BCRC 32924 / NRRL 11460 / Rut C-30)</name>
    <name type="common">Trichoderma reesei</name>
    <dbReference type="NCBI Taxonomy" id="1344414"/>
    <lineage>
        <taxon>Eukaryota</taxon>
        <taxon>Fungi</taxon>
        <taxon>Dikarya</taxon>
        <taxon>Ascomycota</taxon>
        <taxon>Pezizomycotina</taxon>
        <taxon>Sordariomycetes</taxon>
        <taxon>Hypocreomycetidae</taxon>
        <taxon>Hypocreales</taxon>
        <taxon>Hypocreaceae</taxon>
        <taxon>Trichoderma</taxon>
    </lineage>
</organism>
<evidence type="ECO:0000256" key="1">
    <source>
        <dbReference type="ARBA" id="ARBA00011353"/>
    </source>
</evidence>
<name>A0A024S3J5_HYPJR</name>
<feature type="region of interest" description="Disordered" evidence="2">
    <location>
        <begin position="882"/>
        <end position="904"/>
    </location>
</feature>
<feature type="compositionally biased region" description="Basic and acidic residues" evidence="2">
    <location>
        <begin position="302"/>
        <end position="314"/>
    </location>
</feature>
<feature type="region of interest" description="Disordered" evidence="2">
    <location>
        <begin position="199"/>
        <end position="410"/>
    </location>
</feature>
<evidence type="ECO:0008006" key="5">
    <source>
        <dbReference type="Google" id="ProtNLM"/>
    </source>
</evidence>
<feature type="region of interest" description="Disordered" evidence="2">
    <location>
        <begin position="143"/>
        <end position="186"/>
    </location>
</feature>
<evidence type="ECO:0000313" key="3">
    <source>
        <dbReference type="EMBL" id="ETR99045.1"/>
    </source>
</evidence>
<dbReference type="InterPro" id="IPR016197">
    <property type="entry name" value="Chromo-like_dom_sf"/>
</dbReference>
<dbReference type="SUPFAM" id="SSF54160">
    <property type="entry name" value="Chromo domain-like"/>
    <property type="match status" value="1"/>
</dbReference>
<evidence type="ECO:0000256" key="2">
    <source>
        <dbReference type="SAM" id="MobiDB-lite"/>
    </source>
</evidence>
<comment type="subunit">
    <text evidence="1">Component of the NuA4 histone acetyltransferase complex.</text>
</comment>
<evidence type="ECO:0000313" key="4">
    <source>
        <dbReference type="Proteomes" id="UP000024376"/>
    </source>
</evidence>
<reference evidence="4" key="1">
    <citation type="journal article" date="2013" name="Ind. Biotechnol.">
        <title>Comparative genomics analysis of Trichoderma reesei strains.</title>
        <authorList>
            <person name="Koike H."/>
            <person name="Aerts A."/>
            <person name="LaButti K."/>
            <person name="Grigoriev I.V."/>
            <person name="Baker S.E."/>
        </authorList>
    </citation>
    <scope>NUCLEOTIDE SEQUENCE [LARGE SCALE GENOMIC DNA]</scope>
    <source>
        <strain evidence="4">ATCC 56765 / BCRC 32924 / NRRL 11460 / Rut C-30</strain>
    </source>
</reference>
<gene>
    <name evidence="3" type="ORF">M419DRAFT_132771</name>
</gene>
<feature type="region of interest" description="Disordered" evidence="2">
    <location>
        <begin position="1118"/>
        <end position="1152"/>
    </location>
</feature>